<dbReference type="Proteomes" id="UP000249453">
    <property type="component" value="Unassembled WGS sequence"/>
</dbReference>
<dbReference type="InterPro" id="IPR018211">
    <property type="entry name" value="ADH_Fe_CS"/>
</dbReference>
<dbReference type="Gene3D" id="1.20.1090.10">
    <property type="entry name" value="Dehydroquinate synthase-like - alpha domain"/>
    <property type="match status" value="1"/>
</dbReference>
<dbReference type="PROSITE" id="PS00913">
    <property type="entry name" value="ADH_IRON_1"/>
    <property type="match status" value="1"/>
</dbReference>
<feature type="domain" description="Fe-containing alcohol dehydrogenase-like C-terminal" evidence="7">
    <location>
        <begin position="207"/>
        <end position="394"/>
    </location>
</feature>
<organism evidence="8 9">
    <name type="scientific">Falsochrobactrum ovis</name>
    <dbReference type="NCBI Taxonomy" id="1293442"/>
    <lineage>
        <taxon>Bacteria</taxon>
        <taxon>Pseudomonadati</taxon>
        <taxon>Pseudomonadota</taxon>
        <taxon>Alphaproteobacteria</taxon>
        <taxon>Hyphomicrobiales</taxon>
        <taxon>Brucellaceae</taxon>
        <taxon>Falsochrobactrum</taxon>
    </lineage>
</organism>
<gene>
    <name evidence="8" type="ORF">C7374_12021</name>
</gene>
<feature type="domain" description="Alcohol dehydrogenase iron-type/glycerol dehydrogenase GldA" evidence="6">
    <location>
        <begin position="29"/>
        <end position="196"/>
    </location>
</feature>
<dbReference type="InterPro" id="IPR001670">
    <property type="entry name" value="ADH_Fe/GldA"/>
</dbReference>
<protein>
    <submittedName>
        <fullName evidence="8">Alcohol dehydrogenase class IV</fullName>
    </submittedName>
</protein>
<evidence type="ECO:0000256" key="2">
    <source>
        <dbReference type="ARBA" id="ARBA00007358"/>
    </source>
</evidence>
<evidence type="ECO:0000256" key="5">
    <source>
        <dbReference type="ARBA" id="ARBA00049243"/>
    </source>
</evidence>
<dbReference type="PANTHER" id="PTHR11496">
    <property type="entry name" value="ALCOHOL DEHYDROGENASE"/>
    <property type="match status" value="1"/>
</dbReference>
<evidence type="ECO:0000256" key="4">
    <source>
        <dbReference type="ARBA" id="ARBA00023027"/>
    </source>
</evidence>
<comment type="similarity">
    <text evidence="2">Belongs to the iron-containing alcohol dehydrogenase family.</text>
</comment>
<name>A0A364JS03_9HYPH</name>
<dbReference type="EMBL" id="QLMK01000020">
    <property type="protein sequence ID" value="RAK25738.1"/>
    <property type="molecule type" value="Genomic_DNA"/>
</dbReference>
<comment type="caution">
    <text evidence="8">The sequence shown here is derived from an EMBL/GenBank/DDBJ whole genome shotgun (WGS) entry which is preliminary data.</text>
</comment>
<dbReference type="GO" id="GO:0004022">
    <property type="term" value="F:alcohol dehydrogenase (NAD+) activity"/>
    <property type="evidence" value="ECO:0007669"/>
    <property type="project" value="UniProtKB-EC"/>
</dbReference>
<evidence type="ECO:0000259" key="7">
    <source>
        <dbReference type="Pfam" id="PF25137"/>
    </source>
</evidence>
<dbReference type="CDD" id="cd14861">
    <property type="entry name" value="Fe-ADH-like"/>
    <property type="match status" value="1"/>
</dbReference>
<proteinExistence type="inferred from homology"/>
<reference evidence="8 9" key="1">
    <citation type="submission" date="2018-06" db="EMBL/GenBank/DDBJ databases">
        <title>Genomic Encyclopedia of Type Strains, Phase IV (KMG-IV): sequencing the most valuable type-strain genomes for metagenomic binning, comparative biology and taxonomic classification.</title>
        <authorList>
            <person name="Goeker M."/>
        </authorList>
    </citation>
    <scope>NUCLEOTIDE SEQUENCE [LARGE SCALE GENOMIC DNA]</scope>
    <source>
        <strain evidence="8 9">DSM 26720</strain>
    </source>
</reference>
<evidence type="ECO:0000313" key="8">
    <source>
        <dbReference type="EMBL" id="RAK25738.1"/>
    </source>
</evidence>
<sequence>MGGSEDLLGCCVHIVGRECRNVNIINYLTTVRFGIGASEALAEILHELGVSRPLVISDHGIKAAGLLDRPGFAFLKTAPIFLDVPTNPTESAVAAGLELYGQRGCNGIVVIGGGSPMDLAKGVALLATHEGELERYAAILGGVARITSAVAPLVAVPTTAGTGSEVGRAALITLNDGRKLGFISPYLIPRGVVCDPALTMGLPAGLTAATGLDALSHCIETYLSPRYNPPAEAIATDGFQRIWKALPVAYADGTNAQARTELMMGALEGGMTFQKGLGAVHALSHALGGLQEVSLHHGTLNAILMPVVLRWNAEIDAAAKKISQLEKLAGLEGTTLADALDDLNRQLGITSKLSELGVSHEVIDWVCERALEDHSHPTNPRPLSKEDYAAILETVF</sequence>
<keyword evidence="3" id="KW-0560">Oxidoreductase</keyword>
<comment type="catalytic activity">
    <reaction evidence="5">
        <text>a primary alcohol + NAD(+) = an aldehyde + NADH + H(+)</text>
        <dbReference type="Rhea" id="RHEA:10736"/>
        <dbReference type="ChEBI" id="CHEBI:15378"/>
        <dbReference type="ChEBI" id="CHEBI:15734"/>
        <dbReference type="ChEBI" id="CHEBI:17478"/>
        <dbReference type="ChEBI" id="CHEBI:57540"/>
        <dbReference type="ChEBI" id="CHEBI:57945"/>
        <dbReference type="EC" id="1.1.1.1"/>
    </reaction>
</comment>
<keyword evidence="4" id="KW-0520">NAD</keyword>
<evidence type="ECO:0000256" key="1">
    <source>
        <dbReference type="ARBA" id="ARBA00001962"/>
    </source>
</evidence>
<evidence type="ECO:0000313" key="9">
    <source>
        <dbReference type="Proteomes" id="UP000249453"/>
    </source>
</evidence>
<dbReference type="Gene3D" id="3.40.50.1970">
    <property type="match status" value="1"/>
</dbReference>
<dbReference type="InterPro" id="IPR039697">
    <property type="entry name" value="Alcohol_dehydrogenase_Fe"/>
</dbReference>
<evidence type="ECO:0000259" key="6">
    <source>
        <dbReference type="Pfam" id="PF00465"/>
    </source>
</evidence>
<evidence type="ECO:0000256" key="3">
    <source>
        <dbReference type="ARBA" id="ARBA00023002"/>
    </source>
</evidence>
<dbReference type="Pfam" id="PF00465">
    <property type="entry name" value="Fe-ADH"/>
    <property type="match status" value="1"/>
</dbReference>
<dbReference type="InterPro" id="IPR056798">
    <property type="entry name" value="ADH_Fe_C"/>
</dbReference>
<dbReference type="PANTHER" id="PTHR11496:SF102">
    <property type="entry name" value="ALCOHOL DEHYDROGENASE 4"/>
    <property type="match status" value="1"/>
</dbReference>
<dbReference type="Pfam" id="PF25137">
    <property type="entry name" value="ADH_Fe_C"/>
    <property type="match status" value="1"/>
</dbReference>
<accession>A0A364JS03</accession>
<dbReference type="AlphaFoldDB" id="A0A364JS03"/>
<keyword evidence="9" id="KW-1185">Reference proteome</keyword>
<dbReference type="SUPFAM" id="SSF56796">
    <property type="entry name" value="Dehydroquinate synthase-like"/>
    <property type="match status" value="1"/>
</dbReference>
<dbReference type="GO" id="GO:0046872">
    <property type="term" value="F:metal ion binding"/>
    <property type="evidence" value="ECO:0007669"/>
    <property type="project" value="InterPro"/>
</dbReference>
<comment type="cofactor">
    <cofactor evidence="1">
        <name>Fe cation</name>
        <dbReference type="ChEBI" id="CHEBI:24875"/>
    </cofactor>
</comment>
<dbReference type="FunFam" id="3.40.50.1970:FF:000003">
    <property type="entry name" value="Alcohol dehydrogenase, iron-containing"/>
    <property type="match status" value="1"/>
</dbReference>